<evidence type="ECO:0000313" key="4">
    <source>
        <dbReference type="EMBL" id="MCC2242101.1"/>
    </source>
</evidence>
<accession>A0AAW4WFM3</accession>
<dbReference type="EMBL" id="JAJEQW010000006">
    <property type="protein sequence ID" value="MCC2242101.1"/>
    <property type="molecule type" value="Genomic_DNA"/>
</dbReference>
<dbReference type="Gene3D" id="3.60.21.10">
    <property type="match status" value="1"/>
</dbReference>
<name>A0AAW4WFM3_9FIRM</name>
<feature type="domain" description="Calcineurin-like phosphoesterase" evidence="3">
    <location>
        <begin position="1"/>
        <end position="139"/>
    </location>
</feature>
<evidence type="ECO:0000259" key="3">
    <source>
        <dbReference type="Pfam" id="PF12850"/>
    </source>
</evidence>
<dbReference type="EC" id="3.1.4.-" evidence="2"/>
<organism evidence="4 5">
    <name type="scientific">Roseburia amylophila</name>
    <dbReference type="NCBI Taxonomy" id="2981794"/>
    <lineage>
        <taxon>Bacteria</taxon>
        <taxon>Bacillati</taxon>
        <taxon>Bacillota</taxon>
        <taxon>Clostridia</taxon>
        <taxon>Lachnospirales</taxon>
        <taxon>Lachnospiraceae</taxon>
        <taxon>Roseburia</taxon>
    </lineage>
</organism>
<comment type="caution">
    <text evidence="4">The sequence shown here is derived from an EMBL/GenBank/DDBJ whole genome shotgun (WGS) entry which is preliminary data.</text>
</comment>
<dbReference type="Proteomes" id="UP001198893">
    <property type="component" value="Unassembled WGS sequence"/>
</dbReference>
<dbReference type="InterPro" id="IPR024654">
    <property type="entry name" value="Calcineurin-like_PHP_lpxH"/>
</dbReference>
<dbReference type="InterPro" id="IPR029052">
    <property type="entry name" value="Metallo-depent_PP-like"/>
</dbReference>
<comment type="similarity">
    <text evidence="1 2">Belongs to the metallophosphoesterase superfamily. YfcE family.</text>
</comment>
<evidence type="ECO:0000256" key="1">
    <source>
        <dbReference type="ARBA" id="ARBA00008950"/>
    </source>
</evidence>
<dbReference type="InterPro" id="IPR000979">
    <property type="entry name" value="Phosphodiesterase_MJ0936/Vps29"/>
</dbReference>
<dbReference type="NCBIfam" id="TIGR00040">
    <property type="entry name" value="yfcE"/>
    <property type="match status" value="1"/>
</dbReference>
<evidence type="ECO:0000313" key="5">
    <source>
        <dbReference type="Proteomes" id="UP001198893"/>
    </source>
</evidence>
<dbReference type="RefSeq" id="WP_227710073.1">
    <property type="nucleotide sequence ID" value="NZ_JAJEQW010000006.1"/>
</dbReference>
<comment type="cofactor">
    <cofactor evidence="2">
        <name>a divalent metal cation</name>
        <dbReference type="ChEBI" id="CHEBI:60240"/>
    </cofactor>
</comment>
<keyword evidence="2" id="KW-0479">Metal-binding</keyword>
<sequence>MKIGILSDTHGVLKDTFLDELQSCDYLLHAGDIGSLKCYETLKDLHVPLYIIKGNCDKGEWTKYLPETLAAPIGGKIFYLIHKKSDLPYPQPEADFIITGHTHHYEVSKRGTTTFINPGSAGRNRSGSSCTIAILTLDGDDVSISPIYTE</sequence>
<dbReference type="SUPFAM" id="SSF56300">
    <property type="entry name" value="Metallo-dependent phosphatases"/>
    <property type="match status" value="1"/>
</dbReference>
<dbReference type="PANTHER" id="PTHR11124">
    <property type="entry name" value="VACUOLAR SORTING PROTEIN VPS29"/>
    <property type="match status" value="1"/>
</dbReference>
<proteinExistence type="inferred from homology"/>
<evidence type="ECO:0000256" key="2">
    <source>
        <dbReference type="RuleBase" id="RU362039"/>
    </source>
</evidence>
<gene>
    <name evidence="4" type="ORF">LKD47_07275</name>
</gene>
<dbReference type="GO" id="GO:0046872">
    <property type="term" value="F:metal ion binding"/>
    <property type="evidence" value="ECO:0007669"/>
    <property type="project" value="UniProtKB-KW"/>
</dbReference>
<dbReference type="Pfam" id="PF12850">
    <property type="entry name" value="Metallophos_2"/>
    <property type="match status" value="1"/>
</dbReference>
<dbReference type="GO" id="GO:0016787">
    <property type="term" value="F:hydrolase activity"/>
    <property type="evidence" value="ECO:0007669"/>
    <property type="project" value="UniProtKB-UniRule"/>
</dbReference>
<protein>
    <recommendedName>
        <fullName evidence="2">Phosphoesterase</fullName>
        <ecNumber evidence="2">3.1.4.-</ecNumber>
    </recommendedName>
</protein>
<reference evidence="4" key="1">
    <citation type="submission" date="2021-10" db="EMBL/GenBank/DDBJ databases">
        <title>Anaerobic single-cell dispensing facilitates the cultivation of human gut bacteria.</title>
        <authorList>
            <person name="Afrizal A."/>
        </authorList>
    </citation>
    <scope>NUCLEOTIDE SEQUENCE</scope>
    <source>
        <strain evidence="4">CLA-AA-H204</strain>
    </source>
</reference>
<dbReference type="AlphaFoldDB" id="A0AAW4WFM3"/>